<dbReference type="OrthoDB" id="5625443at2"/>
<dbReference type="EMBL" id="JH651384">
    <property type="protein sequence ID" value="EIJ35897.1"/>
    <property type="molecule type" value="Genomic_DNA"/>
</dbReference>
<keyword evidence="1" id="KW-0812">Transmembrane</keyword>
<evidence type="ECO:0000256" key="1">
    <source>
        <dbReference type="SAM" id="Phobius"/>
    </source>
</evidence>
<name>A0A656HHJ6_THINJ</name>
<evidence type="ECO:0000313" key="3">
    <source>
        <dbReference type="Proteomes" id="UP000005317"/>
    </source>
</evidence>
<dbReference type="AlphaFoldDB" id="A0A656HHJ6"/>
<feature type="transmembrane region" description="Helical" evidence="1">
    <location>
        <begin position="72"/>
        <end position="92"/>
    </location>
</feature>
<sequence>MNDLVARTYCVVPSEVLKALLFAGVVGLVFVSIVKLMGVEVPATLVVGLVGFFFAGAILVSHGLSILRKPGLILLVGTVSIVTTVQLQNAILSII</sequence>
<keyword evidence="3" id="KW-1185">Reference proteome</keyword>
<organism evidence="2 3">
    <name type="scientific">Thiothrix nivea (strain ATCC 35100 / DSM 5205 / JP2)</name>
    <dbReference type="NCBI Taxonomy" id="870187"/>
    <lineage>
        <taxon>Bacteria</taxon>
        <taxon>Pseudomonadati</taxon>
        <taxon>Pseudomonadota</taxon>
        <taxon>Gammaproteobacteria</taxon>
        <taxon>Thiotrichales</taxon>
        <taxon>Thiotrichaceae</taxon>
        <taxon>Thiothrix</taxon>
    </lineage>
</organism>
<feature type="transmembrane region" description="Helical" evidence="1">
    <location>
        <begin position="20"/>
        <end position="38"/>
    </location>
</feature>
<keyword evidence="1" id="KW-0472">Membrane</keyword>
<evidence type="ECO:0000313" key="2">
    <source>
        <dbReference type="EMBL" id="EIJ35897.1"/>
    </source>
</evidence>
<feature type="transmembrane region" description="Helical" evidence="1">
    <location>
        <begin position="45"/>
        <end position="66"/>
    </location>
</feature>
<proteinExistence type="predicted"/>
<accession>A0A656HHJ6</accession>
<protein>
    <submittedName>
        <fullName evidence="2">Uncharacterized protein</fullName>
    </submittedName>
</protein>
<gene>
    <name evidence="2" type="ORF">Thini_3385</name>
</gene>
<dbReference type="RefSeq" id="WP_002709791.1">
    <property type="nucleotide sequence ID" value="NZ_JH651384.1"/>
</dbReference>
<dbReference type="Proteomes" id="UP000005317">
    <property type="component" value="Unassembled WGS sequence"/>
</dbReference>
<reference evidence="3" key="1">
    <citation type="journal article" date="2011" name="Stand. Genomic Sci.">
        <title>Genome sequence of the filamentous, gliding Thiothrix nivea neotype strain (JP2(T)).</title>
        <authorList>
            <person name="Lapidus A."/>
            <person name="Nolan M."/>
            <person name="Lucas S."/>
            <person name="Glavina Del Rio T."/>
            <person name="Tice H."/>
            <person name="Cheng J.F."/>
            <person name="Tapia R."/>
            <person name="Han C."/>
            <person name="Goodwin L."/>
            <person name="Pitluck S."/>
            <person name="Liolios K."/>
            <person name="Pagani I."/>
            <person name="Ivanova N."/>
            <person name="Huntemann M."/>
            <person name="Mavromatis K."/>
            <person name="Mikhailova N."/>
            <person name="Pati A."/>
            <person name="Chen A."/>
            <person name="Palaniappan K."/>
            <person name="Land M."/>
            <person name="Brambilla E.M."/>
            <person name="Rohde M."/>
            <person name="Abt B."/>
            <person name="Verbarg S."/>
            <person name="Goker M."/>
            <person name="Bristow J."/>
            <person name="Eisen J.A."/>
            <person name="Markowitz V."/>
            <person name="Hugenholtz P."/>
            <person name="Kyrpides N.C."/>
            <person name="Klenk H.P."/>
            <person name="Woyke T."/>
        </authorList>
    </citation>
    <scope>NUCLEOTIDE SEQUENCE [LARGE SCALE GENOMIC DNA]</scope>
    <source>
        <strain evidence="3">ATCC 35100 / DSM 5205 / JP2</strain>
    </source>
</reference>
<keyword evidence="1" id="KW-1133">Transmembrane helix</keyword>